<dbReference type="InterPro" id="IPR014612">
    <property type="entry name" value="Pop7/Rpp20"/>
</dbReference>
<comment type="subcellular location">
    <subcellularLocation>
        <location evidence="1">Nucleus</location>
        <location evidence="1">Nucleolus</location>
    </subcellularLocation>
</comment>
<proteinExistence type="predicted"/>
<evidence type="ECO:0000256" key="3">
    <source>
        <dbReference type="ARBA" id="ARBA00023242"/>
    </source>
</evidence>
<dbReference type="Pfam" id="PF12328">
    <property type="entry name" value="Rpp20"/>
    <property type="match status" value="1"/>
</dbReference>
<keyword evidence="3" id="KW-0539">Nucleus</keyword>
<evidence type="ECO:0000313" key="5">
    <source>
        <dbReference type="Proteomes" id="UP000695000"/>
    </source>
</evidence>
<organism evidence="5 6">
    <name type="scientific">Nicrophorus vespilloides</name>
    <name type="common">Boreal carrion beetle</name>
    <dbReference type="NCBI Taxonomy" id="110193"/>
    <lineage>
        <taxon>Eukaryota</taxon>
        <taxon>Metazoa</taxon>
        <taxon>Ecdysozoa</taxon>
        <taxon>Arthropoda</taxon>
        <taxon>Hexapoda</taxon>
        <taxon>Insecta</taxon>
        <taxon>Pterygota</taxon>
        <taxon>Neoptera</taxon>
        <taxon>Endopterygota</taxon>
        <taxon>Coleoptera</taxon>
        <taxon>Polyphaga</taxon>
        <taxon>Staphyliniformia</taxon>
        <taxon>Silphidae</taxon>
        <taxon>Nicrophorinae</taxon>
        <taxon>Nicrophorus</taxon>
    </lineage>
</organism>
<gene>
    <name evidence="6" type="primary">LOC108567403</name>
</gene>
<dbReference type="SUPFAM" id="SSF82704">
    <property type="entry name" value="AlbA-like"/>
    <property type="match status" value="1"/>
</dbReference>
<accession>A0ABM1N923</accession>
<evidence type="ECO:0000256" key="2">
    <source>
        <dbReference type="ARBA" id="ARBA00022694"/>
    </source>
</evidence>
<keyword evidence="2" id="KW-0819">tRNA processing</keyword>
<dbReference type="PANTHER" id="PTHR15314">
    <property type="entry name" value="RIBONUCLEASE P PROTEIN SUBUNIT P20"/>
    <property type="match status" value="1"/>
</dbReference>
<dbReference type="GeneID" id="108567403"/>
<dbReference type="PANTHER" id="PTHR15314:SF1">
    <property type="entry name" value="RIBONUCLEASE P PROTEIN SUBUNIT P20"/>
    <property type="match status" value="1"/>
</dbReference>
<dbReference type="Proteomes" id="UP000695000">
    <property type="component" value="Unplaced"/>
</dbReference>
<dbReference type="InterPro" id="IPR036882">
    <property type="entry name" value="Alba-like_dom_sf"/>
</dbReference>
<dbReference type="RefSeq" id="XP_017783323.1">
    <property type="nucleotide sequence ID" value="XM_017927834.1"/>
</dbReference>
<evidence type="ECO:0000313" key="6">
    <source>
        <dbReference type="RefSeq" id="XP_017783323.1"/>
    </source>
</evidence>
<feature type="compositionally biased region" description="Polar residues" evidence="4">
    <location>
        <begin position="1"/>
        <end position="26"/>
    </location>
</feature>
<reference evidence="6" key="1">
    <citation type="submission" date="2025-08" db="UniProtKB">
        <authorList>
            <consortium name="RefSeq"/>
        </authorList>
    </citation>
    <scope>IDENTIFICATION</scope>
    <source>
        <tissue evidence="6">Whole Larva</tissue>
    </source>
</reference>
<sequence length="141" mass="15824">MADQSVKSESSSNGKKANGQRNPSKNHNLKKRAPQKPQVAENVIYVSTKTHIKALLERCTKLINKDSNEIIIYCLGAAIQRGILLALQICEKHISYDCATETLTTNLIDDLEPATDDADYELVRRQNSALRIRIFKKDLLS</sequence>
<evidence type="ECO:0000256" key="1">
    <source>
        <dbReference type="ARBA" id="ARBA00004604"/>
    </source>
</evidence>
<feature type="region of interest" description="Disordered" evidence="4">
    <location>
        <begin position="1"/>
        <end position="37"/>
    </location>
</feature>
<evidence type="ECO:0000256" key="4">
    <source>
        <dbReference type="SAM" id="MobiDB-lite"/>
    </source>
</evidence>
<dbReference type="Gene3D" id="3.30.110.20">
    <property type="entry name" value="Alba-like domain"/>
    <property type="match status" value="1"/>
</dbReference>
<name>A0ABM1N923_NICVS</name>
<protein>
    <submittedName>
        <fullName evidence="6">Ribonuclease P protein subunit p20</fullName>
    </submittedName>
</protein>
<keyword evidence="5" id="KW-1185">Reference proteome</keyword>